<sequence>MLKISLRTFRSLVMGGVALVAMGATTLNAQAKTALERIISSGKITIGIHNRAPWGFRGADGQATGFHPDLIRAAFAPLGVKEVEFVIADLGALIPGLLADRTDAVASGFSITPARCEQVAFGEPELAIGDAVIVQAGNPHGIHSYADIVKNPKLSIGGSRGSANLANARAAGIPASQIQQFQNTESSVSAIMAGRVQAVAFSSGSVVSLLQDPRVTGLERAMPFQGYIKPDGKPAANYSGIAFRKGDAELRAAYDKRLAELRADGGLVAIAKRYGFTADEIAPDSVKAAELCADKL</sequence>
<dbReference type="InterPro" id="IPR014337">
    <property type="entry name" value="Ectoine_EhuB"/>
</dbReference>
<name>A0A9E8CRF6_9HYPH</name>
<evidence type="ECO:0000256" key="2">
    <source>
        <dbReference type="SAM" id="SignalP"/>
    </source>
</evidence>
<dbReference type="GO" id="GO:0051470">
    <property type="term" value="P:ectoine transmembrane transport"/>
    <property type="evidence" value="ECO:0007669"/>
    <property type="project" value="InterPro"/>
</dbReference>
<dbReference type="GO" id="GO:0033294">
    <property type="term" value="F:ectoine binding"/>
    <property type="evidence" value="ECO:0007669"/>
    <property type="project" value="InterPro"/>
</dbReference>
<dbReference type="SUPFAM" id="SSF53850">
    <property type="entry name" value="Periplasmic binding protein-like II"/>
    <property type="match status" value="1"/>
</dbReference>
<feature type="domain" description="Solute-binding protein family 3/N-terminal" evidence="3">
    <location>
        <begin position="43"/>
        <end position="278"/>
    </location>
</feature>
<proteinExistence type="predicted"/>
<evidence type="ECO:0000259" key="3">
    <source>
        <dbReference type="SMART" id="SM00062"/>
    </source>
</evidence>
<dbReference type="InterPro" id="IPR001638">
    <property type="entry name" value="Solute-binding_3/MltF_N"/>
</dbReference>
<evidence type="ECO:0000256" key="1">
    <source>
        <dbReference type="ARBA" id="ARBA00022729"/>
    </source>
</evidence>
<evidence type="ECO:0000313" key="4">
    <source>
        <dbReference type="EMBL" id="UZF86023.1"/>
    </source>
</evidence>
<dbReference type="PANTHER" id="PTHR35936:SF17">
    <property type="entry name" value="ARGININE-BINDING EXTRACELLULAR PROTEIN ARTP"/>
    <property type="match status" value="1"/>
</dbReference>
<feature type="chain" id="PRO_5038694893" evidence="2">
    <location>
        <begin position="30"/>
        <end position="296"/>
    </location>
</feature>
<dbReference type="Gene3D" id="3.40.190.10">
    <property type="entry name" value="Periplasmic binding protein-like II"/>
    <property type="match status" value="2"/>
</dbReference>
<keyword evidence="1 2" id="KW-0732">Signal</keyword>
<feature type="signal peptide" evidence="2">
    <location>
        <begin position="1"/>
        <end position="29"/>
    </location>
</feature>
<dbReference type="AlphaFoldDB" id="A0A9E8CRF6"/>
<accession>A0A9E8CRF6</accession>
<dbReference type="EMBL" id="CP102774">
    <property type="protein sequence ID" value="UZF86023.1"/>
    <property type="molecule type" value="Genomic_DNA"/>
</dbReference>
<reference evidence="4" key="1">
    <citation type="submission" date="2022-08" db="EMBL/GenBank/DDBJ databases">
        <title>Complete Genome Sequences of 2 Bosea sp. soil isolates.</title>
        <authorList>
            <person name="Alvarez Arevalo M."/>
            <person name="Sterndorff E.B."/>
            <person name="Faurdal D."/>
            <person name="Joergensen T.S."/>
            <person name="Weber T."/>
        </authorList>
    </citation>
    <scope>NUCLEOTIDE SEQUENCE</scope>
    <source>
        <strain evidence="4">NBC_00436</strain>
    </source>
</reference>
<organism evidence="4">
    <name type="scientific">Bosea sp. NBC_00436</name>
    <dbReference type="NCBI Taxonomy" id="2969620"/>
    <lineage>
        <taxon>Bacteria</taxon>
        <taxon>Pseudomonadati</taxon>
        <taxon>Pseudomonadota</taxon>
        <taxon>Alphaproteobacteria</taxon>
        <taxon>Hyphomicrobiales</taxon>
        <taxon>Boseaceae</taxon>
        <taxon>Bosea</taxon>
    </lineage>
</organism>
<dbReference type="Pfam" id="PF00497">
    <property type="entry name" value="SBP_bac_3"/>
    <property type="match status" value="1"/>
</dbReference>
<dbReference type="SMART" id="SM00062">
    <property type="entry name" value="PBPb"/>
    <property type="match status" value="1"/>
</dbReference>
<gene>
    <name evidence="4" type="primary">ehuB</name>
    <name evidence="4" type="ORF">NWE54_19735</name>
</gene>
<dbReference type="NCBIfam" id="TIGR02995">
    <property type="entry name" value="ectoine_ehuB"/>
    <property type="match status" value="1"/>
</dbReference>
<protein>
    <submittedName>
        <fullName evidence="4">Ectoine/hydroxyectoine ABC transporter substrate-binding protein EhuB</fullName>
    </submittedName>
</protein>
<dbReference type="PANTHER" id="PTHR35936">
    <property type="entry name" value="MEMBRANE-BOUND LYTIC MUREIN TRANSGLYCOSYLASE F"/>
    <property type="match status" value="1"/>
</dbReference>